<keyword evidence="4" id="KW-1015">Disulfide bond</keyword>
<keyword evidence="6" id="KW-0812">Transmembrane</keyword>
<organism evidence="8 9">
    <name type="scientific">Candidatus Harrisonbacteria bacterium CG10_big_fil_rev_8_21_14_0_10_38_8</name>
    <dbReference type="NCBI Taxonomy" id="1974582"/>
    <lineage>
        <taxon>Bacteria</taxon>
        <taxon>Candidatus Harrisoniibacteriota</taxon>
    </lineage>
</organism>
<dbReference type="PANTHER" id="PTHR13887">
    <property type="entry name" value="GLUTATHIONE S-TRANSFERASE KAPPA"/>
    <property type="match status" value="1"/>
</dbReference>
<evidence type="ECO:0000256" key="4">
    <source>
        <dbReference type="ARBA" id="ARBA00023157"/>
    </source>
</evidence>
<evidence type="ECO:0000256" key="5">
    <source>
        <dbReference type="ARBA" id="ARBA00023284"/>
    </source>
</evidence>
<dbReference type="AlphaFoldDB" id="A0A2M6WKD1"/>
<keyword evidence="2" id="KW-0732">Signal</keyword>
<feature type="transmembrane region" description="Helical" evidence="6">
    <location>
        <begin position="9"/>
        <end position="28"/>
    </location>
</feature>
<gene>
    <name evidence="8" type="ORF">COU06_00990</name>
</gene>
<evidence type="ECO:0000256" key="1">
    <source>
        <dbReference type="ARBA" id="ARBA00005791"/>
    </source>
</evidence>
<keyword evidence="3" id="KW-0560">Oxidoreductase</keyword>
<dbReference type="Gene3D" id="3.40.30.10">
    <property type="entry name" value="Glutaredoxin"/>
    <property type="match status" value="1"/>
</dbReference>
<dbReference type="InterPro" id="IPR036249">
    <property type="entry name" value="Thioredoxin-like_sf"/>
</dbReference>
<comment type="similarity">
    <text evidence="1">Belongs to the thioredoxin family. DsbA subfamily.</text>
</comment>
<proteinExistence type="inferred from homology"/>
<dbReference type="Pfam" id="PF13462">
    <property type="entry name" value="Thioredoxin_4"/>
    <property type="match status" value="1"/>
</dbReference>
<feature type="domain" description="Thioredoxin-like fold" evidence="7">
    <location>
        <begin position="54"/>
        <end position="219"/>
    </location>
</feature>
<evidence type="ECO:0000256" key="6">
    <source>
        <dbReference type="SAM" id="Phobius"/>
    </source>
</evidence>
<dbReference type="Proteomes" id="UP000229112">
    <property type="component" value="Unassembled WGS sequence"/>
</dbReference>
<comment type="caution">
    <text evidence="8">The sequence shown here is derived from an EMBL/GenBank/DDBJ whole genome shotgun (WGS) entry which is preliminary data.</text>
</comment>
<sequence length="224" mass="24329">MKNNTQSGYMLPISIIIASLLVAGAVILTSNNSPKNTASADTQSSVEFKVPGEDDHIRGNINAQITVVEYSDFNCTFCARLHPTLSKIIEDSGGEVNWAYRHFANYSKGRVAAIGSECVAKLSGNNAFWEFSDVMFNNQKSLGDKFSIETAVSLGVNKADFQSCLDNSREIEEKIASDRNEALSLGGRGTPFAVIITPKRQLIPFSGALPYEQISALIEQAKVN</sequence>
<evidence type="ECO:0000313" key="9">
    <source>
        <dbReference type="Proteomes" id="UP000229112"/>
    </source>
</evidence>
<reference evidence="9" key="1">
    <citation type="submission" date="2017-09" db="EMBL/GenBank/DDBJ databases">
        <title>Depth-based differentiation of microbial function through sediment-hosted aquifers and enrichment of novel symbionts in the deep terrestrial subsurface.</title>
        <authorList>
            <person name="Probst A.J."/>
            <person name="Ladd B."/>
            <person name="Jarett J.K."/>
            <person name="Geller-Mcgrath D.E."/>
            <person name="Sieber C.M.K."/>
            <person name="Emerson J.B."/>
            <person name="Anantharaman K."/>
            <person name="Thomas B.C."/>
            <person name="Malmstrom R."/>
            <person name="Stieglmeier M."/>
            <person name="Klingl A."/>
            <person name="Woyke T."/>
            <person name="Ryan C.M."/>
            <person name="Banfield J.F."/>
        </authorList>
    </citation>
    <scope>NUCLEOTIDE SEQUENCE [LARGE SCALE GENOMIC DNA]</scope>
</reference>
<dbReference type="GO" id="GO:0016491">
    <property type="term" value="F:oxidoreductase activity"/>
    <property type="evidence" value="ECO:0007669"/>
    <property type="project" value="UniProtKB-KW"/>
</dbReference>
<evidence type="ECO:0000313" key="8">
    <source>
        <dbReference type="EMBL" id="PIT93258.1"/>
    </source>
</evidence>
<name>A0A2M6WKD1_9BACT</name>
<keyword evidence="5" id="KW-0676">Redox-active center</keyword>
<keyword evidence="6" id="KW-1133">Transmembrane helix</keyword>
<dbReference type="SUPFAM" id="SSF52833">
    <property type="entry name" value="Thioredoxin-like"/>
    <property type="match status" value="1"/>
</dbReference>
<accession>A0A2M6WKD1</accession>
<protein>
    <recommendedName>
        <fullName evidence="7">Thioredoxin-like fold domain-containing protein</fullName>
    </recommendedName>
</protein>
<dbReference type="InterPro" id="IPR012336">
    <property type="entry name" value="Thioredoxin-like_fold"/>
</dbReference>
<evidence type="ECO:0000256" key="3">
    <source>
        <dbReference type="ARBA" id="ARBA00023002"/>
    </source>
</evidence>
<keyword evidence="6" id="KW-0472">Membrane</keyword>
<dbReference type="EMBL" id="PFAY01000007">
    <property type="protein sequence ID" value="PIT93258.1"/>
    <property type="molecule type" value="Genomic_DNA"/>
</dbReference>
<evidence type="ECO:0000256" key="2">
    <source>
        <dbReference type="ARBA" id="ARBA00022729"/>
    </source>
</evidence>
<dbReference type="PANTHER" id="PTHR13887:SF14">
    <property type="entry name" value="DISULFIDE BOND FORMATION PROTEIN D"/>
    <property type="match status" value="1"/>
</dbReference>
<evidence type="ECO:0000259" key="7">
    <source>
        <dbReference type="Pfam" id="PF13462"/>
    </source>
</evidence>